<dbReference type="InterPro" id="IPR000504">
    <property type="entry name" value="RRM_dom"/>
</dbReference>
<dbReference type="InterPro" id="IPR050502">
    <property type="entry name" value="Euk_RNA-bind_prot"/>
</dbReference>
<evidence type="ECO:0000256" key="2">
    <source>
        <dbReference type="PROSITE-ProRule" id="PRU00176"/>
    </source>
</evidence>
<name>A0AAD6ZW87_9AGAR</name>
<gene>
    <name evidence="4" type="ORF">DFH08DRAFT_962865</name>
</gene>
<keyword evidence="5" id="KW-1185">Reference proteome</keyword>
<evidence type="ECO:0000256" key="1">
    <source>
        <dbReference type="ARBA" id="ARBA00022884"/>
    </source>
</evidence>
<dbReference type="PROSITE" id="PS50102">
    <property type="entry name" value="RRM"/>
    <property type="match status" value="1"/>
</dbReference>
<dbReference type="SUPFAM" id="SSF54928">
    <property type="entry name" value="RNA-binding domain, RBD"/>
    <property type="match status" value="1"/>
</dbReference>
<evidence type="ECO:0000313" key="5">
    <source>
        <dbReference type="Proteomes" id="UP001218218"/>
    </source>
</evidence>
<dbReference type="GO" id="GO:0003729">
    <property type="term" value="F:mRNA binding"/>
    <property type="evidence" value="ECO:0007669"/>
    <property type="project" value="TreeGrafter"/>
</dbReference>
<keyword evidence="1 2" id="KW-0694">RNA-binding</keyword>
<dbReference type="Gene3D" id="3.30.70.330">
    <property type="match status" value="1"/>
</dbReference>
<dbReference type="AlphaFoldDB" id="A0AAD6ZW87"/>
<dbReference type="PANTHER" id="PTHR48025">
    <property type="entry name" value="OS02G0815200 PROTEIN"/>
    <property type="match status" value="1"/>
</dbReference>
<proteinExistence type="predicted"/>
<dbReference type="CDD" id="cd00590">
    <property type="entry name" value="RRM_SF"/>
    <property type="match status" value="1"/>
</dbReference>
<dbReference type="InterPro" id="IPR035979">
    <property type="entry name" value="RBD_domain_sf"/>
</dbReference>
<dbReference type="Pfam" id="PF00076">
    <property type="entry name" value="RRM_1"/>
    <property type="match status" value="1"/>
</dbReference>
<organism evidence="4 5">
    <name type="scientific">Mycena albidolilacea</name>
    <dbReference type="NCBI Taxonomy" id="1033008"/>
    <lineage>
        <taxon>Eukaryota</taxon>
        <taxon>Fungi</taxon>
        <taxon>Dikarya</taxon>
        <taxon>Basidiomycota</taxon>
        <taxon>Agaricomycotina</taxon>
        <taxon>Agaricomycetes</taxon>
        <taxon>Agaricomycetidae</taxon>
        <taxon>Agaricales</taxon>
        <taxon>Marasmiineae</taxon>
        <taxon>Mycenaceae</taxon>
        <taxon>Mycena</taxon>
    </lineage>
</organism>
<dbReference type="InterPro" id="IPR012677">
    <property type="entry name" value="Nucleotide-bd_a/b_plait_sf"/>
</dbReference>
<comment type="caution">
    <text evidence="4">The sequence shown here is derived from an EMBL/GenBank/DDBJ whole genome shotgun (WGS) entry which is preliminary data.</text>
</comment>
<evidence type="ECO:0000313" key="4">
    <source>
        <dbReference type="EMBL" id="KAJ7342827.1"/>
    </source>
</evidence>
<sequence>MSSQAGQLTPMLSVMDLALNTTDESLRSGFSQFPGLVEAEVRKDSDGYSKGYGSVTFNTVEEAEAAYDALDGQKIDDKEVRVLLTKWTA</sequence>
<dbReference type="PANTHER" id="PTHR48025:SF1">
    <property type="entry name" value="RRM DOMAIN-CONTAINING PROTEIN"/>
    <property type="match status" value="1"/>
</dbReference>
<evidence type="ECO:0000259" key="3">
    <source>
        <dbReference type="PROSITE" id="PS50102"/>
    </source>
</evidence>
<dbReference type="Proteomes" id="UP001218218">
    <property type="component" value="Unassembled WGS sequence"/>
</dbReference>
<feature type="domain" description="RRM" evidence="3">
    <location>
        <begin position="10"/>
        <end position="87"/>
    </location>
</feature>
<dbReference type="SMART" id="SM00360">
    <property type="entry name" value="RRM"/>
    <property type="match status" value="1"/>
</dbReference>
<reference evidence="4" key="1">
    <citation type="submission" date="2023-03" db="EMBL/GenBank/DDBJ databases">
        <title>Massive genome expansion in bonnet fungi (Mycena s.s.) driven by repeated elements and novel gene families across ecological guilds.</title>
        <authorList>
            <consortium name="Lawrence Berkeley National Laboratory"/>
            <person name="Harder C.B."/>
            <person name="Miyauchi S."/>
            <person name="Viragh M."/>
            <person name="Kuo A."/>
            <person name="Thoen E."/>
            <person name="Andreopoulos B."/>
            <person name="Lu D."/>
            <person name="Skrede I."/>
            <person name="Drula E."/>
            <person name="Henrissat B."/>
            <person name="Morin E."/>
            <person name="Kohler A."/>
            <person name="Barry K."/>
            <person name="LaButti K."/>
            <person name="Morin E."/>
            <person name="Salamov A."/>
            <person name="Lipzen A."/>
            <person name="Mereny Z."/>
            <person name="Hegedus B."/>
            <person name="Baldrian P."/>
            <person name="Stursova M."/>
            <person name="Weitz H."/>
            <person name="Taylor A."/>
            <person name="Grigoriev I.V."/>
            <person name="Nagy L.G."/>
            <person name="Martin F."/>
            <person name="Kauserud H."/>
        </authorList>
    </citation>
    <scope>NUCLEOTIDE SEQUENCE</scope>
    <source>
        <strain evidence="4">CBHHK002</strain>
    </source>
</reference>
<dbReference type="GO" id="GO:0005634">
    <property type="term" value="C:nucleus"/>
    <property type="evidence" value="ECO:0007669"/>
    <property type="project" value="TreeGrafter"/>
</dbReference>
<protein>
    <recommendedName>
        <fullName evidence="3">RRM domain-containing protein</fullName>
    </recommendedName>
</protein>
<dbReference type="EMBL" id="JARIHO010000024">
    <property type="protein sequence ID" value="KAJ7342827.1"/>
    <property type="molecule type" value="Genomic_DNA"/>
</dbReference>
<accession>A0AAD6ZW87</accession>